<evidence type="ECO:0000313" key="3">
    <source>
        <dbReference type="Proteomes" id="UP000481153"/>
    </source>
</evidence>
<protein>
    <recommendedName>
        <fullName evidence="4">Intimal thickness related receptor IRP domain-containing protein</fullName>
    </recommendedName>
</protein>
<dbReference type="VEuPathDB" id="FungiDB:AeMF1_004785"/>
<accession>A0A6G0XC42</accession>
<evidence type="ECO:0008006" key="4">
    <source>
        <dbReference type="Google" id="ProtNLM"/>
    </source>
</evidence>
<feature type="transmembrane region" description="Helical" evidence="1">
    <location>
        <begin position="55"/>
        <end position="80"/>
    </location>
</feature>
<dbReference type="Proteomes" id="UP000481153">
    <property type="component" value="Unassembled WGS sequence"/>
</dbReference>
<keyword evidence="1" id="KW-0812">Transmembrane</keyword>
<proteinExistence type="predicted"/>
<evidence type="ECO:0000256" key="1">
    <source>
        <dbReference type="SAM" id="Phobius"/>
    </source>
</evidence>
<comment type="caution">
    <text evidence="2">The sequence shown here is derived from an EMBL/GenBank/DDBJ whole genome shotgun (WGS) entry which is preliminary data.</text>
</comment>
<sequence length="321" mass="36594">MEESRQLLARISGVQEAEGMLFRYVSILAGSAGMTLCTCFTVFKWDNVLHDVGHGTMFMVFFCWFVWSAASLGRTIIIYMNGRQDTLLHDPTRQITFVTEVFFDAISMWFMVAAYEFQRRALSPRTEQSHRACLRWYLLIIGSLCLALFISLVAAEHSGSVVNSDGLVVPRSANLLVKLSWFSWGLRCLAVGYPACVALWLKLRRNHLKLQGLPKALSLIVLFFFFLNTPFLIVEPLFTYHILDYANDRSMKFLGIMRTLTYISGVAISVVMGFSIRGFDTFYNSRRSSSNRRTEVDEFPLTPSHRSFFVLSDSTDKPLDS</sequence>
<feature type="transmembrane region" description="Helical" evidence="1">
    <location>
        <begin position="136"/>
        <end position="155"/>
    </location>
</feature>
<dbReference type="EMBL" id="VJMJ01000083">
    <property type="protein sequence ID" value="KAF0737647.1"/>
    <property type="molecule type" value="Genomic_DNA"/>
</dbReference>
<gene>
    <name evidence="2" type="ORF">Ae201684_006314</name>
</gene>
<reference evidence="2 3" key="1">
    <citation type="submission" date="2019-07" db="EMBL/GenBank/DDBJ databases">
        <title>Genomics analysis of Aphanomyces spp. identifies a new class of oomycete effector associated with host adaptation.</title>
        <authorList>
            <person name="Gaulin E."/>
        </authorList>
    </citation>
    <scope>NUCLEOTIDE SEQUENCE [LARGE SCALE GENOMIC DNA]</scope>
    <source>
        <strain evidence="2 3">ATCC 201684</strain>
    </source>
</reference>
<dbReference type="AlphaFoldDB" id="A0A6G0XC42"/>
<keyword evidence="1" id="KW-1133">Transmembrane helix</keyword>
<keyword evidence="1" id="KW-0472">Membrane</keyword>
<name>A0A6G0XC42_9STRA</name>
<keyword evidence="3" id="KW-1185">Reference proteome</keyword>
<feature type="transmembrane region" description="Helical" evidence="1">
    <location>
        <begin position="253"/>
        <end position="276"/>
    </location>
</feature>
<organism evidence="2 3">
    <name type="scientific">Aphanomyces euteiches</name>
    <dbReference type="NCBI Taxonomy" id="100861"/>
    <lineage>
        <taxon>Eukaryota</taxon>
        <taxon>Sar</taxon>
        <taxon>Stramenopiles</taxon>
        <taxon>Oomycota</taxon>
        <taxon>Saprolegniomycetes</taxon>
        <taxon>Saprolegniales</taxon>
        <taxon>Verrucalvaceae</taxon>
        <taxon>Aphanomyces</taxon>
    </lineage>
</organism>
<feature type="transmembrane region" description="Helical" evidence="1">
    <location>
        <begin position="20"/>
        <end position="43"/>
    </location>
</feature>
<feature type="transmembrane region" description="Helical" evidence="1">
    <location>
        <begin position="181"/>
        <end position="201"/>
    </location>
</feature>
<evidence type="ECO:0000313" key="2">
    <source>
        <dbReference type="EMBL" id="KAF0737647.1"/>
    </source>
</evidence>
<feature type="transmembrane region" description="Helical" evidence="1">
    <location>
        <begin position="213"/>
        <end position="233"/>
    </location>
</feature>